<name>G0R2H4_ICHMU</name>
<dbReference type="InParanoid" id="G0R2H4"/>
<dbReference type="Proteomes" id="UP000008983">
    <property type="component" value="Unassembled WGS sequence"/>
</dbReference>
<gene>
    <name evidence="2" type="ORF">IMG5_178120</name>
</gene>
<reference evidence="2 3" key="1">
    <citation type="submission" date="2011-07" db="EMBL/GenBank/DDBJ databases">
        <authorList>
            <person name="Coyne R."/>
            <person name="Brami D."/>
            <person name="Johnson J."/>
            <person name="Hostetler J."/>
            <person name="Hannick L."/>
            <person name="Clark T."/>
            <person name="Cassidy-Hanley D."/>
            <person name="Inman J."/>
        </authorList>
    </citation>
    <scope>NUCLEOTIDE SEQUENCE [LARGE SCALE GENOMIC DNA]</scope>
    <source>
        <strain evidence="2 3">G5</strain>
    </source>
</reference>
<evidence type="ECO:0000256" key="1">
    <source>
        <dbReference type="SAM" id="MobiDB-lite"/>
    </source>
</evidence>
<evidence type="ECO:0000313" key="3">
    <source>
        <dbReference type="Proteomes" id="UP000008983"/>
    </source>
</evidence>
<organism evidence="2 3">
    <name type="scientific">Ichthyophthirius multifiliis</name>
    <name type="common">White spot disease agent</name>
    <name type="synonym">Ich</name>
    <dbReference type="NCBI Taxonomy" id="5932"/>
    <lineage>
        <taxon>Eukaryota</taxon>
        <taxon>Sar</taxon>
        <taxon>Alveolata</taxon>
        <taxon>Ciliophora</taxon>
        <taxon>Intramacronucleata</taxon>
        <taxon>Oligohymenophorea</taxon>
        <taxon>Hymenostomatida</taxon>
        <taxon>Ophryoglenina</taxon>
        <taxon>Ichthyophthirius</taxon>
    </lineage>
</organism>
<dbReference type="AlphaFoldDB" id="G0R2H4"/>
<sequence length="111" mass="13826">MKRKNKNYGKYQLVCMIFKNKNRILKKNILKKKKTFRKEQSFEFLNAKYTERRKNIIKRKRGKKKGIIKKKKKKIRKRSFENKPPYFERKIDRTIKKIKKIKFLKLKGNEF</sequence>
<feature type="region of interest" description="Disordered" evidence="1">
    <location>
        <begin position="58"/>
        <end position="82"/>
    </location>
</feature>
<dbReference type="RefSeq" id="XP_004027687.1">
    <property type="nucleotide sequence ID" value="XM_004027638.1"/>
</dbReference>
<dbReference type="GeneID" id="14904416"/>
<keyword evidence="3" id="KW-1185">Reference proteome</keyword>
<protein>
    <submittedName>
        <fullName evidence="2">Uncharacterized protein</fullName>
    </submittedName>
</protein>
<feature type="compositionally biased region" description="Basic residues" evidence="1">
    <location>
        <begin position="58"/>
        <end position="77"/>
    </location>
</feature>
<accession>G0R2H4</accession>
<dbReference type="EMBL" id="GL984260">
    <property type="protein sequence ID" value="EGR28342.1"/>
    <property type="molecule type" value="Genomic_DNA"/>
</dbReference>
<evidence type="ECO:0000313" key="2">
    <source>
        <dbReference type="EMBL" id="EGR28342.1"/>
    </source>
</evidence>
<proteinExistence type="predicted"/>